<evidence type="ECO:0000313" key="3">
    <source>
        <dbReference type="Proteomes" id="UP000765509"/>
    </source>
</evidence>
<feature type="compositionally biased region" description="Basic and acidic residues" evidence="1">
    <location>
        <begin position="65"/>
        <end position="76"/>
    </location>
</feature>
<comment type="caution">
    <text evidence="2">The sequence shown here is derived from an EMBL/GenBank/DDBJ whole genome shotgun (WGS) entry which is preliminary data.</text>
</comment>
<feature type="region of interest" description="Disordered" evidence="1">
    <location>
        <begin position="59"/>
        <end position="83"/>
    </location>
</feature>
<dbReference type="AlphaFoldDB" id="A0A9Q3CBE4"/>
<reference evidence="2" key="1">
    <citation type="submission" date="2021-03" db="EMBL/GenBank/DDBJ databases">
        <title>Draft genome sequence of rust myrtle Austropuccinia psidii MF-1, a brazilian biotype.</title>
        <authorList>
            <person name="Quecine M.C."/>
            <person name="Pachon D.M.R."/>
            <person name="Bonatelli M.L."/>
            <person name="Correr F.H."/>
            <person name="Franceschini L.M."/>
            <person name="Leite T.F."/>
            <person name="Margarido G.R.A."/>
            <person name="Almeida C.A."/>
            <person name="Ferrarezi J.A."/>
            <person name="Labate C.A."/>
        </authorList>
    </citation>
    <scope>NUCLEOTIDE SEQUENCE</scope>
    <source>
        <strain evidence="2">MF-1</strain>
    </source>
</reference>
<evidence type="ECO:0000313" key="2">
    <source>
        <dbReference type="EMBL" id="MBW0480799.1"/>
    </source>
</evidence>
<protein>
    <submittedName>
        <fullName evidence="2">Uncharacterized protein</fullName>
    </submittedName>
</protein>
<sequence>MERHWGKSYPLCNLNSNSTGTSNLRTGKIWIKFFSSTNSSKIYFNGAWTTRVSPGISLGRTGSKFPEDLSPRDRLQRPYANHKGWNPTSQFRLLEVRENRIRENQATIQAIEEQLTQTGHTQINSG</sequence>
<evidence type="ECO:0000256" key="1">
    <source>
        <dbReference type="SAM" id="MobiDB-lite"/>
    </source>
</evidence>
<dbReference type="EMBL" id="AVOT02006112">
    <property type="protein sequence ID" value="MBW0480799.1"/>
    <property type="molecule type" value="Genomic_DNA"/>
</dbReference>
<gene>
    <name evidence="2" type="ORF">O181_020514</name>
</gene>
<accession>A0A9Q3CBE4</accession>
<organism evidence="2 3">
    <name type="scientific">Austropuccinia psidii MF-1</name>
    <dbReference type="NCBI Taxonomy" id="1389203"/>
    <lineage>
        <taxon>Eukaryota</taxon>
        <taxon>Fungi</taxon>
        <taxon>Dikarya</taxon>
        <taxon>Basidiomycota</taxon>
        <taxon>Pucciniomycotina</taxon>
        <taxon>Pucciniomycetes</taxon>
        <taxon>Pucciniales</taxon>
        <taxon>Sphaerophragmiaceae</taxon>
        <taxon>Austropuccinia</taxon>
    </lineage>
</organism>
<keyword evidence="3" id="KW-1185">Reference proteome</keyword>
<dbReference type="Proteomes" id="UP000765509">
    <property type="component" value="Unassembled WGS sequence"/>
</dbReference>
<name>A0A9Q3CBE4_9BASI</name>
<proteinExistence type="predicted"/>